<dbReference type="InterPro" id="IPR036034">
    <property type="entry name" value="PDZ_sf"/>
</dbReference>
<feature type="chain" id="PRO_5020700899" evidence="1">
    <location>
        <begin position="29"/>
        <end position="159"/>
    </location>
</feature>
<keyword evidence="4" id="KW-1185">Reference proteome</keyword>
<dbReference type="InterPro" id="IPR001478">
    <property type="entry name" value="PDZ"/>
</dbReference>
<dbReference type="AlphaFoldDB" id="A0A4Q1C7S9"/>
<evidence type="ECO:0000313" key="3">
    <source>
        <dbReference type="EMBL" id="RXK54975.1"/>
    </source>
</evidence>
<keyword evidence="1" id="KW-0732">Signal</keyword>
<proteinExistence type="predicted"/>
<comment type="caution">
    <text evidence="3">The sequence shown here is derived from an EMBL/GenBank/DDBJ whole genome shotgun (WGS) entry which is preliminary data.</text>
</comment>
<sequence length="159" mass="16744">MIAGLTPTSCRRFLVLAVLLLAGCGSPAVDPPIASQVGARTRAELQAGDVFGLSVAPDGLTDFGLTVVTNQGVRQGGPIQWIVIGNVAPRSHAAVAGLVMGDEIMAVDGVLLENLPRDGLRRGLFERKAGDRIRLLVHTSTQTLPQFVELIAGRMAPKR</sequence>
<protein>
    <submittedName>
        <fullName evidence="3">PDZ domain-containing protein</fullName>
    </submittedName>
</protein>
<dbReference type="Gene3D" id="2.30.42.10">
    <property type="match status" value="1"/>
</dbReference>
<accession>A0A4Q1C7S9</accession>
<reference evidence="3 4" key="1">
    <citation type="submission" date="2019-01" db="EMBL/GenBank/DDBJ databases">
        <title>Lacunisphaera sp. strain TWA-58.</title>
        <authorList>
            <person name="Chen W.-M."/>
        </authorList>
    </citation>
    <scope>NUCLEOTIDE SEQUENCE [LARGE SCALE GENOMIC DNA]</scope>
    <source>
        <strain evidence="3 4">TWA-58</strain>
    </source>
</reference>
<evidence type="ECO:0000256" key="1">
    <source>
        <dbReference type="SAM" id="SignalP"/>
    </source>
</evidence>
<dbReference type="SUPFAM" id="SSF50156">
    <property type="entry name" value="PDZ domain-like"/>
    <property type="match status" value="1"/>
</dbReference>
<dbReference type="Proteomes" id="UP000290218">
    <property type="component" value="Unassembled WGS sequence"/>
</dbReference>
<dbReference type="SMART" id="SM00228">
    <property type="entry name" value="PDZ"/>
    <property type="match status" value="1"/>
</dbReference>
<evidence type="ECO:0000313" key="4">
    <source>
        <dbReference type="Proteomes" id="UP000290218"/>
    </source>
</evidence>
<feature type="signal peptide" evidence="1">
    <location>
        <begin position="1"/>
        <end position="28"/>
    </location>
</feature>
<dbReference type="Pfam" id="PF00595">
    <property type="entry name" value="PDZ"/>
    <property type="match status" value="1"/>
</dbReference>
<feature type="domain" description="PDZ" evidence="2">
    <location>
        <begin position="50"/>
        <end position="118"/>
    </location>
</feature>
<gene>
    <name evidence="3" type="ORF">ESB00_03490</name>
</gene>
<dbReference type="RefSeq" id="WP_129046340.1">
    <property type="nucleotide sequence ID" value="NZ_SDHX01000001.1"/>
</dbReference>
<organism evidence="3 4">
    <name type="scientific">Oleiharenicola lentus</name>
    <dbReference type="NCBI Taxonomy" id="2508720"/>
    <lineage>
        <taxon>Bacteria</taxon>
        <taxon>Pseudomonadati</taxon>
        <taxon>Verrucomicrobiota</taxon>
        <taxon>Opitutia</taxon>
        <taxon>Opitutales</taxon>
        <taxon>Opitutaceae</taxon>
        <taxon>Oleiharenicola</taxon>
    </lineage>
</organism>
<dbReference type="CDD" id="cd00136">
    <property type="entry name" value="PDZ_canonical"/>
    <property type="match status" value="1"/>
</dbReference>
<evidence type="ECO:0000259" key="2">
    <source>
        <dbReference type="PROSITE" id="PS50106"/>
    </source>
</evidence>
<dbReference type="EMBL" id="SDHX01000001">
    <property type="protein sequence ID" value="RXK54975.1"/>
    <property type="molecule type" value="Genomic_DNA"/>
</dbReference>
<dbReference type="OrthoDB" id="5998669at2"/>
<name>A0A4Q1C7S9_9BACT</name>
<dbReference type="PROSITE" id="PS50106">
    <property type="entry name" value="PDZ"/>
    <property type="match status" value="1"/>
</dbReference>